<name>A0ABX7VLQ4_XENBU</name>
<gene>
    <name evidence="2" type="ORF">HGO23_18955</name>
</gene>
<evidence type="ECO:0000313" key="3">
    <source>
        <dbReference type="Proteomes" id="UP000665047"/>
    </source>
</evidence>
<sequence>MKISFCIPTYNRARFLEELLESIANQSNHSLDIEVCISDNASTDGTSDMIAIWGKKFNFPIKYHCHDNNIGPDRNYLSAINMGTGDYCWIFGSDDMLEIGALAQIQDLLFEEHDIYLCDRKEMDITMSIVRNSHRKWLSCGSSTFLINDNKDLINYLNKCQSIGGVFSYLSSIIVKKEKWNTIEFDESYVGTAYSHVYILLRILNHKGTILKYISSPLVLCRGDNDFFVSSGMAKRIKIDFIGYLKLSNDLYTESCSITQALHGVLLRERPWLYTSLAMACYGNQEDKRHLLYYYEEMGYSKFLTEFIFLWGGLARYLKNSGKLKSFIRKIKL</sequence>
<dbReference type="Gene3D" id="3.90.550.10">
    <property type="entry name" value="Spore Coat Polysaccharide Biosynthesis Protein SpsA, Chain A"/>
    <property type="match status" value="1"/>
</dbReference>
<evidence type="ECO:0000259" key="1">
    <source>
        <dbReference type="Pfam" id="PF00535"/>
    </source>
</evidence>
<organism evidence="2 3">
    <name type="scientific">Xenorhabdus budapestensis</name>
    <dbReference type="NCBI Taxonomy" id="290110"/>
    <lineage>
        <taxon>Bacteria</taxon>
        <taxon>Pseudomonadati</taxon>
        <taxon>Pseudomonadota</taxon>
        <taxon>Gammaproteobacteria</taxon>
        <taxon>Enterobacterales</taxon>
        <taxon>Morganellaceae</taxon>
        <taxon>Xenorhabdus</taxon>
    </lineage>
</organism>
<accession>A0ABX7VLQ4</accession>
<dbReference type="InterPro" id="IPR029044">
    <property type="entry name" value="Nucleotide-diphossugar_trans"/>
</dbReference>
<dbReference type="SUPFAM" id="SSF53448">
    <property type="entry name" value="Nucleotide-diphospho-sugar transferases"/>
    <property type="match status" value="1"/>
</dbReference>
<proteinExistence type="predicted"/>
<dbReference type="RefSeq" id="WP_209027485.1">
    <property type="nucleotide sequence ID" value="NZ_CP072455.1"/>
</dbReference>
<feature type="domain" description="Glycosyltransferase 2-like" evidence="1">
    <location>
        <begin position="4"/>
        <end position="122"/>
    </location>
</feature>
<dbReference type="CDD" id="cd00761">
    <property type="entry name" value="Glyco_tranf_GTA_type"/>
    <property type="match status" value="1"/>
</dbReference>
<dbReference type="InterPro" id="IPR001173">
    <property type="entry name" value="Glyco_trans_2-like"/>
</dbReference>
<dbReference type="Proteomes" id="UP000665047">
    <property type="component" value="Chromosome"/>
</dbReference>
<dbReference type="Pfam" id="PF00535">
    <property type="entry name" value="Glycos_transf_2"/>
    <property type="match status" value="1"/>
</dbReference>
<keyword evidence="3" id="KW-1185">Reference proteome</keyword>
<dbReference type="PANTHER" id="PTHR22916">
    <property type="entry name" value="GLYCOSYLTRANSFERASE"/>
    <property type="match status" value="1"/>
</dbReference>
<dbReference type="PANTHER" id="PTHR22916:SF3">
    <property type="entry name" value="UDP-GLCNAC:BETAGAL BETA-1,3-N-ACETYLGLUCOSAMINYLTRANSFERASE-LIKE PROTEIN 1"/>
    <property type="match status" value="1"/>
</dbReference>
<evidence type="ECO:0000313" key="2">
    <source>
        <dbReference type="EMBL" id="QTL39798.1"/>
    </source>
</evidence>
<protein>
    <submittedName>
        <fullName evidence="2">Glycosyltransferase family 2 protein</fullName>
    </submittedName>
</protein>
<reference evidence="2 3" key="1">
    <citation type="submission" date="2021-03" db="EMBL/GenBank/DDBJ databases">
        <title>Complete Genome Sequence Data of Xenorhabdus budapestensis strain C72, a Candidate Biological Control Agent, from China.</title>
        <authorList>
            <person name="LI B."/>
            <person name="WANG S."/>
            <person name="QIU D."/>
        </authorList>
    </citation>
    <scope>NUCLEOTIDE SEQUENCE [LARGE SCALE GENOMIC DNA]</scope>
    <source>
        <strain evidence="2 3">C-7-2</strain>
    </source>
</reference>
<dbReference type="EMBL" id="CP072455">
    <property type="protein sequence ID" value="QTL39798.1"/>
    <property type="molecule type" value="Genomic_DNA"/>
</dbReference>